<dbReference type="Proteomes" id="UP000749646">
    <property type="component" value="Unassembled WGS sequence"/>
</dbReference>
<gene>
    <name evidence="2" type="ORF">BGZ65_003643</name>
</gene>
<evidence type="ECO:0000256" key="1">
    <source>
        <dbReference type="SAM" id="SignalP"/>
    </source>
</evidence>
<evidence type="ECO:0000313" key="3">
    <source>
        <dbReference type="Proteomes" id="UP000749646"/>
    </source>
</evidence>
<proteinExistence type="predicted"/>
<feature type="chain" id="PRO_5040169684" evidence="1">
    <location>
        <begin position="34"/>
        <end position="162"/>
    </location>
</feature>
<keyword evidence="1" id="KW-0732">Signal</keyword>
<feature type="signal peptide" evidence="1">
    <location>
        <begin position="1"/>
        <end position="33"/>
    </location>
</feature>
<dbReference type="AlphaFoldDB" id="A0A9P6MBG7"/>
<sequence>MPSTRTNISVRRFFGLKQCFLAVAATLAIVASAAPTKLDSPTGVNATQSCSVTNHADWAETSCDGQHIDSFGMNGNVHFFSHRGKMDDLTYVVSFERDNISRTIVLKGILAWEDMASQRKSCTSDEVFCFDIVDDACVFYYANTQFEKFCYNYGETDFWVTV</sequence>
<evidence type="ECO:0000313" key="2">
    <source>
        <dbReference type="EMBL" id="KAF9987433.1"/>
    </source>
</evidence>
<accession>A0A9P6MBG7</accession>
<keyword evidence="3" id="KW-1185">Reference proteome</keyword>
<organism evidence="2 3">
    <name type="scientific">Modicella reniformis</name>
    <dbReference type="NCBI Taxonomy" id="1440133"/>
    <lineage>
        <taxon>Eukaryota</taxon>
        <taxon>Fungi</taxon>
        <taxon>Fungi incertae sedis</taxon>
        <taxon>Mucoromycota</taxon>
        <taxon>Mortierellomycotina</taxon>
        <taxon>Mortierellomycetes</taxon>
        <taxon>Mortierellales</taxon>
        <taxon>Mortierellaceae</taxon>
        <taxon>Modicella</taxon>
    </lineage>
</organism>
<dbReference type="OrthoDB" id="2440475at2759"/>
<name>A0A9P6MBG7_9FUNG</name>
<dbReference type="EMBL" id="JAAAHW010003175">
    <property type="protein sequence ID" value="KAF9987433.1"/>
    <property type="molecule type" value="Genomic_DNA"/>
</dbReference>
<protein>
    <submittedName>
        <fullName evidence="2">Uncharacterized protein</fullName>
    </submittedName>
</protein>
<comment type="caution">
    <text evidence="2">The sequence shown here is derived from an EMBL/GenBank/DDBJ whole genome shotgun (WGS) entry which is preliminary data.</text>
</comment>
<reference evidence="2" key="1">
    <citation type="journal article" date="2020" name="Fungal Divers.">
        <title>Resolving the Mortierellaceae phylogeny through synthesis of multi-gene phylogenetics and phylogenomics.</title>
        <authorList>
            <person name="Vandepol N."/>
            <person name="Liber J."/>
            <person name="Desiro A."/>
            <person name="Na H."/>
            <person name="Kennedy M."/>
            <person name="Barry K."/>
            <person name="Grigoriev I.V."/>
            <person name="Miller A.N."/>
            <person name="O'Donnell K."/>
            <person name="Stajich J.E."/>
            <person name="Bonito G."/>
        </authorList>
    </citation>
    <scope>NUCLEOTIDE SEQUENCE</scope>
    <source>
        <strain evidence="2">MES-2147</strain>
    </source>
</reference>